<organism evidence="1">
    <name type="scientific">marine sediment metagenome</name>
    <dbReference type="NCBI Taxonomy" id="412755"/>
    <lineage>
        <taxon>unclassified sequences</taxon>
        <taxon>metagenomes</taxon>
        <taxon>ecological metagenomes</taxon>
    </lineage>
</organism>
<gene>
    <name evidence="1" type="ORF">LCGC14_0518150</name>
</gene>
<sequence length="110" mass="12603">MLPLERVKAALNFNSPDKVPVFNLIAGDVLPLLLTVSKKWKPGWNEGEEGIFPHVRGSYNWDRPQWAKMPDFEGNKWRNIPHEEIDEWGSIWNMKGNDGNMGHPGRAVLL</sequence>
<evidence type="ECO:0000313" key="1">
    <source>
        <dbReference type="EMBL" id="KKN61839.1"/>
    </source>
</evidence>
<comment type="caution">
    <text evidence="1">The sequence shown here is derived from an EMBL/GenBank/DDBJ whole genome shotgun (WGS) entry which is preliminary data.</text>
</comment>
<name>A0A0F9S461_9ZZZZ</name>
<protein>
    <submittedName>
        <fullName evidence="1">Uncharacterized protein</fullName>
    </submittedName>
</protein>
<proteinExistence type="predicted"/>
<feature type="non-terminal residue" evidence="1">
    <location>
        <position position="110"/>
    </location>
</feature>
<dbReference type="EMBL" id="LAZR01000644">
    <property type="protein sequence ID" value="KKN61839.1"/>
    <property type="molecule type" value="Genomic_DNA"/>
</dbReference>
<reference evidence="1" key="1">
    <citation type="journal article" date="2015" name="Nature">
        <title>Complex archaea that bridge the gap between prokaryotes and eukaryotes.</title>
        <authorList>
            <person name="Spang A."/>
            <person name="Saw J.H."/>
            <person name="Jorgensen S.L."/>
            <person name="Zaremba-Niedzwiedzka K."/>
            <person name="Martijn J."/>
            <person name="Lind A.E."/>
            <person name="van Eijk R."/>
            <person name="Schleper C."/>
            <person name="Guy L."/>
            <person name="Ettema T.J."/>
        </authorList>
    </citation>
    <scope>NUCLEOTIDE SEQUENCE</scope>
</reference>
<dbReference type="AlphaFoldDB" id="A0A0F9S461"/>
<accession>A0A0F9S461</accession>